<dbReference type="PANTHER" id="PTHR46696:SF6">
    <property type="entry name" value="P450, PUTATIVE (EUROFUNG)-RELATED"/>
    <property type="match status" value="1"/>
</dbReference>
<organism evidence="3 4">
    <name type="scientific">Nocardioides endophyticus</name>
    <dbReference type="NCBI Taxonomy" id="1353775"/>
    <lineage>
        <taxon>Bacteria</taxon>
        <taxon>Bacillati</taxon>
        <taxon>Actinomycetota</taxon>
        <taxon>Actinomycetes</taxon>
        <taxon>Propionibacteriales</taxon>
        <taxon>Nocardioidaceae</taxon>
        <taxon>Nocardioides</taxon>
    </lineage>
</organism>
<dbReference type="Gene3D" id="1.10.630.10">
    <property type="entry name" value="Cytochrome P450"/>
    <property type="match status" value="1"/>
</dbReference>
<comment type="similarity">
    <text evidence="1 2">Belongs to the cytochrome P450 family.</text>
</comment>
<dbReference type="Pfam" id="PF00067">
    <property type="entry name" value="p450"/>
    <property type="match status" value="1"/>
</dbReference>
<evidence type="ECO:0000313" key="4">
    <source>
        <dbReference type="Proteomes" id="UP001499882"/>
    </source>
</evidence>
<dbReference type="PANTHER" id="PTHR46696">
    <property type="entry name" value="P450, PUTATIVE (EUROFUNG)-RELATED"/>
    <property type="match status" value="1"/>
</dbReference>
<dbReference type="InterPro" id="IPR002397">
    <property type="entry name" value="Cyt_P450_B"/>
</dbReference>
<dbReference type="InterPro" id="IPR001128">
    <property type="entry name" value="Cyt_P450"/>
</dbReference>
<name>A0ABP8Z1C6_9ACTN</name>
<protein>
    <submittedName>
        <fullName evidence="3">Cytochrome P450</fullName>
    </submittedName>
</protein>
<gene>
    <name evidence="3" type="ORF">GCM10023350_30460</name>
</gene>
<keyword evidence="2" id="KW-0408">Iron</keyword>
<dbReference type="Proteomes" id="UP001499882">
    <property type="component" value="Unassembled WGS sequence"/>
</dbReference>
<evidence type="ECO:0000313" key="3">
    <source>
        <dbReference type="EMBL" id="GAA4743638.1"/>
    </source>
</evidence>
<proteinExistence type="inferred from homology"/>
<sequence length="396" mass="44556">MPSMLERAESSGLPVHLLDLENDARLADDPFAVWDEMTSVAPLFYSPANRGFLVASDFDTIKTVLRDWKTWSNLPTTIVYTKEQVLMNTPPISMDPPIHTKYRRALIPLFAPNVLAPLEPKIEKITHDLIDELLAKPDPDYIRDFSSQLPARFFLGWLGLGDADVKRMYELAQRATFEFDDQAKRDAVEHEIGEIVGDLFRARKAEPADDLASSMLAMEVDGEPIDVDLCIDIGRLAFIAGQDTTSTQLGYIMWHLARNPQDRELMVQRPELTNEAVEELTRFYNTGGPAGRIASQAGELNGFPIEAGDRIFIARAGADRAFAPEVQLDRNPNRHTAFGLGAHRCLGSHVARVEMEIALKVWHERIPEYRIKDGFTPKHRYGSFMQQLTSLPLDIG</sequence>
<evidence type="ECO:0000256" key="2">
    <source>
        <dbReference type="RuleBase" id="RU000461"/>
    </source>
</evidence>
<dbReference type="PRINTS" id="PR00359">
    <property type="entry name" value="BP450"/>
</dbReference>
<dbReference type="PRINTS" id="PR00385">
    <property type="entry name" value="P450"/>
</dbReference>
<accession>A0ABP8Z1C6</accession>
<dbReference type="PROSITE" id="PS00086">
    <property type="entry name" value="CYTOCHROME_P450"/>
    <property type="match status" value="1"/>
</dbReference>
<dbReference type="InterPro" id="IPR036396">
    <property type="entry name" value="Cyt_P450_sf"/>
</dbReference>
<keyword evidence="2" id="KW-0349">Heme</keyword>
<comment type="caution">
    <text evidence="3">The sequence shown here is derived from an EMBL/GenBank/DDBJ whole genome shotgun (WGS) entry which is preliminary data.</text>
</comment>
<dbReference type="InterPro" id="IPR017972">
    <property type="entry name" value="Cyt_P450_CS"/>
</dbReference>
<reference evidence="4" key="1">
    <citation type="journal article" date="2019" name="Int. J. Syst. Evol. Microbiol.">
        <title>The Global Catalogue of Microorganisms (GCM) 10K type strain sequencing project: providing services to taxonomists for standard genome sequencing and annotation.</title>
        <authorList>
            <consortium name="The Broad Institute Genomics Platform"/>
            <consortium name="The Broad Institute Genome Sequencing Center for Infectious Disease"/>
            <person name="Wu L."/>
            <person name="Ma J."/>
        </authorList>
    </citation>
    <scope>NUCLEOTIDE SEQUENCE [LARGE SCALE GENOMIC DNA]</scope>
    <source>
        <strain evidence="4">JCM 18532</strain>
    </source>
</reference>
<dbReference type="EMBL" id="BAABKN010000019">
    <property type="protein sequence ID" value="GAA4743638.1"/>
    <property type="molecule type" value="Genomic_DNA"/>
</dbReference>
<keyword evidence="2" id="KW-0503">Monooxygenase</keyword>
<keyword evidence="4" id="KW-1185">Reference proteome</keyword>
<dbReference type="RefSeq" id="WP_345527670.1">
    <property type="nucleotide sequence ID" value="NZ_BAABKN010000019.1"/>
</dbReference>
<dbReference type="SUPFAM" id="SSF48264">
    <property type="entry name" value="Cytochrome P450"/>
    <property type="match status" value="1"/>
</dbReference>
<keyword evidence="2" id="KW-0560">Oxidoreductase</keyword>
<evidence type="ECO:0000256" key="1">
    <source>
        <dbReference type="ARBA" id="ARBA00010617"/>
    </source>
</evidence>
<keyword evidence="2" id="KW-0479">Metal-binding</keyword>